<gene>
    <name evidence="1" type="ORF">EB796_014894</name>
</gene>
<reference evidence="1" key="1">
    <citation type="submission" date="2020-06" db="EMBL/GenBank/DDBJ databases">
        <title>Draft genome of Bugula neritina, a colonial animal packing powerful symbionts and potential medicines.</title>
        <authorList>
            <person name="Rayko M."/>
        </authorList>
    </citation>
    <scope>NUCLEOTIDE SEQUENCE [LARGE SCALE GENOMIC DNA]</scope>
    <source>
        <strain evidence="1">Kwan_BN1</strain>
    </source>
</reference>
<keyword evidence="2" id="KW-1185">Reference proteome</keyword>
<proteinExistence type="predicted"/>
<sequence length="86" mass="9864">MFINSNVSVVKQDYYGSPVGHVRFKAHGLQSFAFIGWPKADLSKFLLQLGQFRTATIEKRLSSQEILAWQCDYLLVSLLSFLTNYM</sequence>
<evidence type="ECO:0000313" key="2">
    <source>
        <dbReference type="Proteomes" id="UP000593567"/>
    </source>
</evidence>
<dbReference type="EMBL" id="VXIV02002204">
    <property type="protein sequence ID" value="KAF6026793.1"/>
    <property type="molecule type" value="Genomic_DNA"/>
</dbReference>
<accession>A0A7J7JLP1</accession>
<comment type="caution">
    <text evidence="1">The sequence shown here is derived from an EMBL/GenBank/DDBJ whole genome shotgun (WGS) entry which is preliminary data.</text>
</comment>
<organism evidence="1 2">
    <name type="scientific">Bugula neritina</name>
    <name type="common">Brown bryozoan</name>
    <name type="synonym">Sertularia neritina</name>
    <dbReference type="NCBI Taxonomy" id="10212"/>
    <lineage>
        <taxon>Eukaryota</taxon>
        <taxon>Metazoa</taxon>
        <taxon>Spiralia</taxon>
        <taxon>Lophotrochozoa</taxon>
        <taxon>Bryozoa</taxon>
        <taxon>Gymnolaemata</taxon>
        <taxon>Cheilostomatida</taxon>
        <taxon>Flustrina</taxon>
        <taxon>Buguloidea</taxon>
        <taxon>Bugulidae</taxon>
        <taxon>Bugula</taxon>
    </lineage>
</organism>
<name>A0A7J7JLP1_BUGNE</name>
<dbReference type="Proteomes" id="UP000593567">
    <property type="component" value="Unassembled WGS sequence"/>
</dbReference>
<evidence type="ECO:0000313" key="1">
    <source>
        <dbReference type="EMBL" id="KAF6026793.1"/>
    </source>
</evidence>
<protein>
    <submittedName>
        <fullName evidence="1">Uncharacterized protein</fullName>
    </submittedName>
</protein>
<dbReference type="AlphaFoldDB" id="A0A7J7JLP1"/>